<keyword evidence="9 13" id="KW-1133">Transmembrane helix</keyword>
<evidence type="ECO:0000259" key="15">
    <source>
        <dbReference type="PROSITE" id="PS51098"/>
    </source>
</evidence>
<feature type="domain" description="PTS EIIC type-1" evidence="16">
    <location>
        <begin position="118"/>
        <end position="476"/>
    </location>
</feature>
<comment type="subcellular location">
    <subcellularLocation>
        <location evidence="1">Cell membrane</location>
        <topology evidence="1">Multi-pass membrane protein</topology>
    </subcellularLocation>
</comment>
<evidence type="ECO:0000256" key="11">
    <source>
        <dbReference type="PROSITE-ProRule" id="PRU00421"/>
    </source>
</evidence>
<dbReference type="PANTHER" id="PTHR30175:SF3">
    <property type="entry name" value="PTS SYSTEM N-ACETYLMURAMIC ACID-SPECIFIC EIIBC COMPONENT"/>
    <property type="match status" value="1"/>
</dbReference>
<accession>A0ABW5V581</accession>
<dbReference type="PROSITE" id="PS51103">
    <property type="entry name" value="PTS_EIIC_TYPE_1"/>
    <property type="match status" value="1"/>
</dbReference>
<dbReference type="Pfam" id="PF02378">
    <property type="entry name" value="PTS_EIIC"/>
    <property type="match status" value="1"/>
</dbReference>
<dbReference type="Gene3D" id="2.70.70.10">
    <property type="entry name" value="Glucose Permease (Domain IIA)"/>
    <property type="match status" value="1"/>
</dbReference>
<dbReference type="Pfam" id="PF00367">
    <property type="entry name" value="PTS_EIIB"/>
    <property type="match status" value="1"/>
</dbReference>
<name>A0ABW5V581_9BACI</name>
<gene>
    <name evidence="17" type="ORF">ACFSUO_09320</name>
</gene>
<evidence type="ECO:0000256" key="1">
    <source>
        <dbReference type="ARBA" id="ARBA00004651"/>
    </source>
</evidence>
<dbReference type="EMBL" id="JBHUNA010000020">
    <property type="protein sequence ID" value="MFD2761168.1"/>
    <property type="molecule type" value="Genomic_DNA"/>
</dbReference>
<feature type="transmembrane region" description="Helical" evidence="13">
    <location>
        <begin position="221"/>
        <end position="243"/>
    </location>
</feature>
<sequence>MNNQELAQSIVKSLGGENNIASLTNCITRIRINLKSRNNVDLESIKQLDGVLSVIDNETIQIVLGPGKVTKVANAIHENTTIDVGVDDTGDDSEFDIADDTKAAYKAKQTSRFQKLFRHIGNIFVPIIPGLVASGLMLGIANLIMNLANPDAGILDPAILDSSWYQLLQAIGNLLFGALGVFVGINTAREFGGTMVLGGIAGLLINAPVLDDISSLNLFGLNLQVSTGLGGLLGVIVAAYLFAQIEKFVRKRVADSLDLVLTPLITLLAGSIATIVIIQPIAGLLMDGITWFLVDVMLEAGGILGGYVLAATFLPLVTVGMHQGLIPVHLELIDQFGSTTLLPILAMAGGGQVGAAFAIYLKAKDKRLRNTIASSLPVGILGIGEPLIYGVSLPLGRPFITACLGAGFGGAFLSLSSVGAITVGPSGLVLIPLIADNKYLLYFIGLLISYVGGFILTYLFGYKEEMVQKLYGDTPKPQPKKGTPSQSAQQETTHISSPLSGDVRPLSELNDQVFATEAIGKGIAIYPSEGNLYAPVSGTVTTVYPTGHAIGITSDSGIEILMHIGLDTVEIKEKLFELQIAKDETVEKGQLLCTFDIDSIKQKGYDIASPIVITNSGDYENINPINQQHIEAGNILLTVDNNELEPIKGD</sequence>
<evidence type="ECO:0000259" key="16">
    <source>
        <dbReference type="PROSITE" id="PS51103"/>
    </source>
</evidence>
<dbReference type="InterPro" id="IPR050558">
    <property type="entry name" value="PTS_Sugar-Specific_Components"/>
</dbReference>
<feature type="compositionally biased region" description="Polar residues" evidence="12">
    <location>
        <begin position="483"/>
        <end position="499"/>
    </location>
</feature>
<feature type="active site" description="Phosphocysteine intermediate; for EIIB activity" evidence="11">
    <location>
        <position position="26"/>
    </location>
</feature>
<dbReference type="InterPro" id="IPR003352">
    <property type="entry name" value="PTS_EIIC"/>
</dbReference>
<keyword evidence="3" id="KW-1003">Cell membrane</keyword>
<dbReference type="InterPro" id="IPR011055">
    <property type="entry name" value="Dup_hybrid_motif"/>
</dbReference>
<dbReference type="PROSITE" id="PS51098">
    <property type="entry name" value="PTS_EIIB_TYPE_1"/>
    <property type="match status" value="1"/>
</dbReference>
<dbReference type="SUPFAM" id="SSF55604">
    <property type="entry name" value="Glucose permease domain IIB"/>
    <property type="match status" value="1"/>
</dbReference>
<feature type="transmembrane region" description="Helical" evidence="13">
    <location>
        <begin position="123"/>
        <end position="144"/>
    </location>
</feature>
<evidence type="ECO:0000256" key="6">
    <source>
        <dbReference type="ARBA" id="ARBA00022683"/>
    </source>
</evidence>
<feature type="region of interest" description="Disordered" evidence="12">
    <location>
        <begin position="473"/>
        <end position="504"/>
    </location>
</feature>
<evidence type="ECO:0000256" key="3">
    <source>
        <dbReference type="ARBA" id="ARBA00022475"/>
    </source>
</evidence>
<dbReference type="PROSITE" id="PS51093">
    <property type="entry name" value="PTS_EIIA_TYPE_1"/>
    <property type="match status" value="1"/>
</dbReference>
<feature type="transmembrane region" description="Helical" evidence="13">
    <location>
        <begin position="439"/>
        <end position="460"/>
    </location>
</feature>
<feature type="domain" description="PTS EIIA type-1" evidence="14">
    <location>
        <begin position="511"/>
        <end position="615"/>
    </location>
</feature>
<dbReference type="SUPFAM" id="SSF51261">
    <property type="entry name" value="Duplicated hybrid motif"/>
    <property type="match status" value="1"/>
</dbReference>
<evidence type="ECO:0000256" key="8">
    <source>
        <dbReference type="ARBA" id="ARBA00022777"/>
    </source>
</evidence>
<dbReference type="InterPro" id="IPR036878">
    <property type="entry name" value="Glu_permease_IIB"/>
</dbReference>
<evidence type="ECO:0000256" key="9">
    <source>
        <dbReference type="ARBA" id="ARBA00022989"/>
    </source>
</evidence>
<dbReference type="PROSITE" id="PS00371">
    <property type="entry name" value="PTS_EIIA_TYPE_1_HIS"/>
    <property type="match status" value="1"/>
</dbReference>
<feature type="domain" description="PTS EIIB type-1" evidence="15">
    <location>
        <begin position="4"/>
        <end position="86"/>
    </location>
</feature>
<dbReference type="InterPro" id="IPR001996">
    <property type="entry name" value="PTS_IIB_1"/>
</dbReference>
<protein>
    <submittedName>
        <fullName evidence="17">Glucose PTS transporter subunit IIA</fullName>
    </submittedName>
</protein>
<dbReference type="PANTHER" id="PTHR30175">
    <property type="entry name" value="PHOSPHOTRANSFERASE SYSTEM TRANSPORT PROTEIN"/>
    <property type="match status" value="1"/>
</dbReference>
<feature type="transmembrane region" description="Helical" evidence="13">
    <location>
        <begin position="372"/>
        <end position="392"/>
    </location>
</feature>
<keyword evidence="18" id="KW-1185">Reference proteome</keyword>
<dbReference type="CDD" id="cd00212">
    <property type="entry name" value="PTS_IIB_glc"/>
    <property type="match status" value="1"/>
</dbReference>
<organism evidence="17 18">
    <name type="scientific">Lentibacillus juripiscarius</name>
    <dbReference type="NCBI Taxonomy" id="257446"/>
    <lineage>
        <taxon>Bacteria</taxon>
        <taxon>Bacillati</taxon>
        <taxon>Bacillota</taxon>
        <taxon>Bacilli</taxon>
        <taxon>Bacillales</taxon>
        <taxon>Bacillaceae</taxon>
        <taxon>Lentibacillus</taxon>
    </lineage>
</organism>
<dbReference type="InterPro" id="IPR013013">
    <property type="entry name" value="PTS_EIIC_1"/>
</dbReference>
<evidence type="ECO:0000259" key="14">
    <source>
        <dbReference type="PROSITE" id="PS51093"/>
    </source>
</evidence>
<keyword evidence="6" id="KW-0598">Phosphotransferase system</keyword>
<keyword evidence="10 13" id="KW-0472">Membrane</keyword>
<evidence type="ECO:0000256" key="2">
    <source>
        <dbReference type="ARBA" id="ARBA00022448"/>
    </source>
</evidence>
<dbReference type="Gene3D" id="3.30.1360.60">
    <property type="entry name" value="Glucose permease domain IIB"/>
    <property type="match status" value="1"/>
</dbReference>
<keyword evidence="4" id="KW-0762">Sugar transport</keyword>
<dbReference type="NCBIfam" id="TIGR00830">
    <property type="entry name" value="PTBA"/>
    <property type="match status" value="1"/>
</dbReference>
<keyword evidence="8" id="KW-0418">Kinase</keyword>
<evidence type="ECO:0000256" key="4">
    <source>
        <dbReference type="ARBA" id="ARBA00022597"/>
    </source>
</evidence>
<evidence type="ECO:0000313" key="17">
    <source>
        <dbReference type="EMBL" id="MFD2761168.1"/>
    </source>
</evidence>
<evidence type="ECO:0000256" key="5">
    <source>
        <dbReference type="ARBA" id="ARBA00022679"/>
    </source>
</evidence>
<dbReference type="RefSeq" id="WP_382393389.1">
    <property type="nucleotide sequence ID" value="NZ_JBHUNA010000020.1"/>
</dbReference>
<reference evidence="18" key="1">
    <citation type="journal article" date="2019" name="Int. J. Syst. Evol. Microbiol.">
        <title>The Global Catalogue of Microorganisms (GCM) 10K type strain sequencing project: providing services to taxonomists for standard genome sequencing and annotation.</title>
        <authorList>
            <consortium name="The Broad Institute Genomics Platform"/>
            <consortium name="The Broad Institute Genome Sequencing Center for Infectious Disease"/>
            <person name="Wu L."/>
            <person name="Ma J."/>
        </authorList>
    </citation>
    <scope>NUCLEOTIDE SEQUENCE [LARGE SCALE GENOMIC DNA]</scope>
    <source>
        <strain evidence="18">TISTR 1535</strain>
    </source>
</reference>
<proteinExistence type="predicted"/>
<evidence type="ECO:0000313" key="18">
    <source>
        <dbReference type="Proteomes" id="UP001597502"/>
    </source>
</evidence>
<evidence type="ECO:0000256" key="13">
    <source>
        <dbReference type="SAM" id="Phobius"/>
    </source>
</evidence>
<keyword evidence="7 13" id="KW-0812">Transmembrane</keyword>
<keyword evidence="2" id="KW-0813">Transport</keyword>
<feature type="transmembrane region" description="Helical" evidence="13">
    <location>
        <begin position="264"/>
        <end position="294"/>
    </location>
</feature>
<dbReference type="Proteomes" id="UP001597502">
    <property type="component" value="Unassembled WGS sequence"/>
</dbReference>
<keyword evidence="5" id="KW-0808">Transferase</keyword>
<evidence type="ECO:0000256" key="7">
    <source>
        <dbReference type="ARBA" id="ARBA00022692"/>
    </source>
</evidence>
<dbReference type="InterPro" id="IPR001127">
    <property type="entry name" value="PTS_EIIA_1_perm"/>
</dbReference>
<dbReference type="InterPro" id="IPR018113">
    <property type="entry name" value="PTrfase_EIIB_Cys"/>
</dbReference>
<evidence type="ECO:0000256" key="10">
    <source>
        <dbReference type="ARBA" id="ARBA00023136"/>
    </source>
</evidence>
<feature type="transmembrane region" description="Helical" evidence="13">
    <location>
        <begin position="399"/>
        <end position="419"/>
    </location>
</feature>
<dbReference type="Pfam" id="PF00358">
    <property type="entry name" value="PTS_EIIA_1"/>
    <property type="match status" value="1"/>
</dbReference>
<evidence type="ECO:0000256" key="12">
    <source>
        <dbReference type="SAM" id="MobiDB-lite"/>
    </source>
</evidence>
<feature type="transmembrane region" description="Helical" evidence="13">
    <location>
        <begin position="164"/>
        <end position="184"/>
    </location>
</feature>
<comment type="caution">
    <text evidence="17">The sequence shown here is derived from an EMBL/GenBank/DDBJ whole genome shotgun (WGS) entry which is preliminary data.</text>
</comment>
<feature type="transmembrane region" description="Helical" evidence="13">
    <location>
        <begin position="300"/>
        <end position="319"/>
    </location>
</feature>
<feature type="transmembrane region" description="Helical" evidence="13">
    <location>
        <begin position="340"/>
        <end position="360"/>
    </location>
</feature>
<feature type="transmembrane region" description="Helical" evidence="13">
    <location>
        <begin position="191"/>
        <end position="209"/>
    </location>
</feature>